<protein>
    <submittedName>
        <fullName evidence="1">Uncharacterized protein</fullName>
    </submittedName>
</protein>
<name>A0A1C3NSY6_9ACTN</name>
<gene>
    <name evidence="1" type="ORF">FDG2_0088</name>
</gene>
<sequence length="107" mass="11486">MTVDRLSVDLPGLDSLASNLTSIRSAMNATRSTLENYRGQMGSTEIEDALGDFEHGWSDGRKKIDDNANKLATMASESAEALRQVDSNLDAELVRASQPADEGGRGD</sequence>
<keyword evidence="2" id="KW-1185">Reference proteome</keyword>
<organism evidence="1 2">
    <name type="scientific">Candidatus Protofrankia californiensis</name>
    <dbReference type="NCBI Taxonomy" id="1839754"/>
    <lineage>
        <taxon>Bacteria</taxon>
        <taxon>Bacillati</taxon>
        <taxon>Actinomycetota</taxon>
        <taxon>Actinomycetes</taxon>
        <taxon>Frankiales</taxon>
        <taxon>Frankiaceae</taxon>
        <taxon>Protofrankia</taxon>
    </lineage>
</organism>
<evidence type="ECO:0000313" key="2">
    <source>
        <dbReference type="Proteomes" id="UP000199013"/>
    </source>
</evidence>
<dbReference type="Proteomes" id="UP000199013">
    <property type="component" value="Unassembled WGS sequence"/>
</dbReference>
<dbReference type="EMBL" id="FLUV01000033">
    <property type="protein sequence ID" value="SBW17168.1"/>
    <property type="molecule type" value="Genomic_DNA"/>
</dbReference>
<evidence type="ECO:0000313" key="1">
    <source>
        <dbReference type="EMBL" id="SBW17168.1"/>
    </source>
</evidence>
<accession>A0A1C3NSY6</accession>
<dbReference type="AlphaFoldDB" id="A0A1C3NSY6"/>
<proteinExistence type="predicted"/>
<reference evidence="2" key="1">
    <citation type="submission" date="2016-02" db="EMBL/GenBank/DDBJ databases">
        <authorList>
            <person name="Wibberg D."/>
        </authorList>
    </citation>
    <scope>NUCLEOTIDE SEQUENCE [LARGE SCALE GENOMIC DNA]</scope>
</reference>